<comment type="caution">
    <text evidence="8">The sequence shown here is derived from an EMBL/GenBank/DDBJ whole genome shotgun (WGS) entry which is preliminary data.</text>
</comment>
<keyword evidence="4 7" id="KW-0812">Transmembrane</keyword>
<organism evidence="8 9">
    <name type="scientific">Ligaoa zhengdingensis</name>
    <dbReference type="NCBI Taxonomy" id="2763658"/>
    <lineage>
        <taxon>Bacteria</taxon>
        <taxon>Bacillati</taxon>
        <taxon>Bacillota</taxon>
        <taxon>Clostridia</taxon>
        <taxon>Eubacteriales</taxon>
        <taxon>Oscillospiraceae</taxon>
        <taxon>Ligaoa</taxon>
    </lineage>
</organism>
<dbReference type="GO" id="GO:0015109">
    <property type="term" value="F:chromate transmembrane transporter activity"/>
    <property type="evidence" value="ECO:0007669"/>
    <property type="project" value="InterPro"/>
</dbReference>
<evidence type="ECO:0000256" key="1">
    <source>
        <dbReference type="ARBA" id="ARBA00004651"/>
    </source>
</evidence>
<evidence type="ECO:0000256" key="3">
    <source>
        <dbReference type="ARBA" id="ARBA00022475"/>
    </source>
</evidence>
<reference evidence="8" key="1">
    <citation type="submission" date="2020-08" db="EMBL/GenBank/DDBJ databases">
        <title>Genome public.</title>
        <authorList>
            <person name="Liu C."/>
            <person name="Sun Q."/>
        </authorList>
    </citation>
    <scope>NUCLEOTIDE SEQUENCE</scope>
    <source>
        <strain evidence="8">NSJ-31</strain>
    </source>
</reference>
<accession>A0A926DWR2</accession>
<evidence type="ECO:0000256" key="7">
    <source>
        <dbReference type="SAM" id="Phobius"/>
    </source>
</evidence>
<dbReference type="PANTHER" id="PTHR43663:SF1">
    <property type="entry name" value="CHROMATE TRANSPORTER"/>
    <property type="match status" value="1"/>
</dbReference>
<dbReference type="InterPro" id="IPR003370">
    <property type="entry name" value="Chromate_transpt"/>
</dbReference>
<feature type="transmembrane region" description="Helical" evidence="7">
    <location>
        <begin position="12"/>
        <end position="32"/>
    </location>
</feature>
<dbReference type="GO" id="GO:0005886">
    <property type="term" value="C:plasma membrane"/>
    <property type="evidence" value="ECO:0007669"/>
    <property type="project" value="UniProtKB-SubCell"/>
</dbReference>
<dbReference type="AlphaFoldDB" id="A0A926DWR2"/>
<evidence type="ECO:0000256" key="4">
    <source>
        <dbReference type="ARBA" id="ARBA00022692"/>
    </source>
</evidence>
<dbReference type="Proteomes" id="UP000653127">
    <property type="component" value="Unassembled WGS sequence"/>
</dbReference>
<dbReference type="InterPro" id="IPR052518">
    <property type="entry name" value="CHR_Transporter"/>
</dbReference>
<keyword evidence="3" id="KW-1003">Cell membrane</keyword>
<keyword evidence="9" id="KW-1185">Reference proteome</keyword>
<dbReference type="EMBL" id="JACRST010000001">
    <property type="protein sequence ID" value="MBC8545501.1"/>
    <property type="molecule type" value="Genomic_DNA"/>
</dbReference>
<feature type="transmembrane region" description="Helical" evidence="7">
    <location>
        <begin position="154"/>
        <end position="178"/>
    </location>
</feature>
<feature type="transmembrane region" description="Helical" evidence="7">
    <location>
        <begin position="113"/>
        <end position="134"/>
    </location>
</feature>
<proteinExistence type="inferred from homology"/>
<evidence type="ECO:0000313" key="8">
    <source>
        <dbReference type="EMBL" id="MBC8545501.1"/>
    </source>
</evidence>
<comment type="subcellular location">
    <subcellularLocation>
        <location evidence="1">Cell membrane</location>
        <topology evidence="1">Multi-pass membrane protein</topology>
    </subcellularLocation>
</comment>
<sequence>METDGLWQRCRTLFLTFLKIGAFTFGGGYAMIPLIQRETVETHHWMTDQDILDMLAIAESTPGVIAVNSATFVGYRVAGFWGALCATVGVVLPSFLVILVLSMFLAQFKALKLVEYAFVGIRSGVIVLIISAVIKLSKQCPQNVFSYTITAVAFLLAAFLKVDVILIILCAAAVGIVYQLAAFKGGDSGQ</sequence>
<name>A0A926DWR2_9FIRM</name>
<gene>
    <name evidence="8" type="ORF">H8711_00935</name>
</gene>
<dbReference type="Pfam" id="PF02417">
    <property type="entry name" value="Chromate_transp"/>
    <property type="match status" value="1"/>
</dbReference>
<evidence type="ECO:0000256" key="6">
    <source>
        <dbReference type="ARBA" id="ARBA00023136"/>
    </source>
</evidence>
<evidence type="ECO:0000313" key="9">
    <source>
        <dbReference type="Proteomes" id="UP000653127"/>
    </source>
</evidence>
<dbReference type="PANTHER" id="PTHR43663">
    <property type="entry name" value="CHROMATE TRANSPORT PROTEIN-RELATED"/>
    <property type="match status" value="1"/>
</dbReference>
<comment type="similarity">
    <text evidence="2">Belongs to the chromate ion transporter (CHR) (TC 2.A.51) family.</text>
</comment>
<keyword evidence="6 7" id="KW-0472">Membrane</keyword>
<protein>
    <submittedName>
        <fullName evidence="8">Chromate transporter</fullName>
    </submittedName>
</protein>
<keyword evidence="5 7" id="KW-1133">Transmembrane helix</keyword>
<feature type="transmembrane region" description="Helical" evidence="7">
    <location>
        <begin position="80"/>
        <end position="106"/>
    </location>
</feature>
<dbReference type="RefSeq" id="WP_249281655.1">
    <property type="nucleotide sequence ID" value="NZ_JACRST010000001.1"/>
</dbReference>
<evidence type="ECO:0000256" key="5">
    <source>
        <dbReference type="ARBA" id="ARBA00022989"/>
    </source>
</evidence>
<evidence type="ECO:0000256" key="2">
    <source>
        <dbReference type="ARBA" id="ARBA00005262"/>
    </source>
</evidence>